<dbReference type="OrthoDB" id="7592047at2"/>
<dbReference type="Gene3D" id="1.20.1270.210">
    <property type="match status" value="1"/>
</dbReference>
<accession>A0A6C1KKP0</accession>
<dbReference type="AlphaFoldDB" id="A0A6C1KKP0"/>
<protein>
    <submittedName>
        <fullName evidence="2">Phage portal protein</fullName>
    </submittedName>
</protein>
<dbReference type="NCBIfam" id="TIGR01537">
    <property type="entry name" value="portal_HK97"/>
    <property type="match status" value="1"/>
</dbReference>
<gene>
    <name evidence="2" type="ORF">FBQ73_01810</name>
</gene>
<name>A0A6C1KKP0_XANAU</name>
<evidence type="ECO:0000256" key="1">
    <source>
        <dbReference type="SAM" id="MobiDB-lite"/>
    </source>
</evidence>
<dbReference type="Gene3D" id="3.30.1120.70">
    <property type="match status" value="1"/>
</dbReference>
<reference evidence="2 3" key="1">
    <citation type="submission" date="2019-05" db="EMBL/GenBank/DDBJ databases">
        <authorList>
            <person name="Zhou X."/>
        </authorList>
    </citation>
    <scope>NUCLEOTIDE SEQUENCE [LARGE SCALE GENOMIC DNA]</scope>
    <source>
        <strain evidence="2 3">DSM 432</strain>
    </source>
</reference>
<dbReference type="RefSeq" id="WP_138397811.1">
    <property type="nucleotide sequence ID" value="NZ_JBAFVI010000009.1"/>
</dbReference>
<feature type="region of interest" description="Disordered" evidence="1">
    <location>
        <begin position="387"/>
        <end position="421"/>
    </location>
</feature>
<feature type="compositionally biased region" description="Polar residues" evidence="1">
    <location>
        <begin position="403"/>
        <end position="421"/>
    </location>
</feature>
<comment type="caution">
    <text evidence="2">The sequence shown here is derived from an EMBL/GenBank/DDBJ whole genome shotgun (WGS) entry which is preliminary data.</text>
</comment>
<organism evidence="2 3">
    <name type="scientific">Xanthobacter autotrophicus</name>
    <dbReference type="NCBI Taxonomy" id="280"/>
    <lineage>
        <taxon>Bacteria</taxon>
        <taxon>Pseudomonadati</taxon>
        <taxon>Pseudomonadota</taxon>
        <taxon>Alphaproteobacteria</taxon>
        <taxon>Hyphomicrobiales</taxon>
        <taxon>Xanthobacteraceae</taxon>
        <taxon>Xanthobacter</taxon>
    </lineage>
</organism>
<dbReference type="InterPro" id="IPR006427">
    <property type="entry name" value="Portal_HK97"/>
</dbReference>
<sequence>MGIFDFWPFPRQQVTETKAAPSLPAPTPLTSTDAAWLSQLIGATLPDTGTLQVTVNEGTAMNCTAVRCAVQSIAEAVGQLPLITYKRGKDGSKDRATEHALFNVLRYRSSDVYSAQHFKEQLTRDALLYGNGFALINRSGDFVELWRIPPTAVTVELDEITYAPFYKVRHGDNREVIYQPHEIFHLMGPSLDGLIGASAIQQGKHAIELALILEEHGLALFRNRAAPSGVVTVDPSLKADQLKALKEAWKAAVGGRKNGDIAMVPGGSGFTPFSFTSTDAQYLELRRFAVTEIARLFRVPPHMLFDLERGTWANVGEMGAEFLTYSLRPWLARWENEVAMKLFREDERDTYFAEFLSDDLTRMDIAARADAYSKLISSRVLSPNEARAKENLPPYDGGDEFINPNTTSSTIPDQNNADKPA</sequence>
<dbReference type="GeneID" id="95772194"/>
<proteinExistence type="predicted"/>
<dbReference type="Proteomes" id="UP000305131">
    <property type="component" value="Unassembled WGS sequence"/>
</dbReference>
<evidence type="ECO:0000313" key="3">
    <source>
        <dbReference type="Proteomes" id="UP000305131"/>
    </source>
</evidence>
<dbReference type="InterPro" id="IPR006944">
    <property type="entry name" value="Phage/GTA_portal"/>
</dbReference>
<evidence type="ECO:0000313" key="2">
    <source>
        <dbReference type="EMBL" id="TLX44810.1"/>
    </source>
</evidence>
<dbReference type="Gene3D" id="3.40.140.120">
    <property type="match status" value="1"/>
</dbReference>
<dbReference type="EMBL" id="VAUP01000004">
    <property type="protein sequence ID" value="TLX44810.1"/>
    <property type="molecule type" value="Genomic_DNA"/>
</dbReference>
<dbReference type="Pfam" id="PF04860">
    <property type="entry name" value="Phage_portal"/>
    <property type="match status" value="1"/>
</dbReference>